<dbReference type="SUPFAM" id="SSF56112">
    <property type="entry name" value="Protein kinase-like (PK-like)"/>
    <property type="match status" value="1"/>
</dbReference>
<keyword evidence="3" id="KW-0418">Kinase</keyword>
<dbReference type="HOGENOM" id="CLU_780268_0_0_4"/>
<keyword evidence="2" id="KW-0547">Nucleotide-binding</keyword>
<dbReference type="RefSeq" id="WP_051780561.1">
    <property type="nucleotide sequence ID" value="NZ_BCTH01000028.1"/>
</dbReference>
<dbReference type="InterPro" id="IPR000719">
    <property type="entry name" value="Prot_kinase_dom"/>
</dbReference>
<evidence type="ECO:0000256" key="1">
    <source>
        <dbReference type="ARBA" id="ARBA00022679"/>
    </source>
</evidence>
<keyword evidence="4" id="KW-0067">ATP-binding</keyword>
<evidence type="ECO:0000256" key="3">
    <source>
        <dbReference type="ARBA" id="ARBA00022777"/>
    </source>
</evidence>
<dbReference type="PANTHER" id="PTHR43289:SF6">
    <property type="entry name" value="SERINE_THREONINE-PROTEIN KINASE NEKL-3"/>
    <property type="match status" value="1"/>
</dbReference>
<keyword evidence="1" id="KW-0808">Transferase</keyword>
<dbReference type="PATRIC" id="fig|1349767.4.peg.3792"/>
<evidence type="ECO:0000256" key="2">
    <source>
        <dbReference type="ARBA" id="ARBA00022741"/>
    </source>
</evidence>
<dbReference type="OrthoDB" id="9801841at2"/>
<dbReference type="eggNOG" id="COG0515">
    <property type="taxonomic scope" value="Bacteria"/>
</dbReference>
<evidence type="ECO:0000313" key="6">
    <source>
        <dbReference type="EMBL" id="CDG82663.1"/>
    </source>
</evidence>
<dbReference type="KEGG" id="jag:GJA_2027"/>
<gene>
    <name evidence="6" type="ORF">GJA_2027</name>
</gene>
<dbReference type="AlphaFoldDB" id="W0V5N4"/>
<accession>W0V5N4</accession>
<dbReference type="InterPro" id="IPR011009">
    <property type="entry name" value="Kinase-like_dom_sf"/>
</dbReference>
<dbReference type="Gene3D" id="1.10.510.10">
    <property type="entry name" value="Transferase(Phosphotransferase) domain 1"/>
    <property type="match status" value="1"/>
</dbReference>
<name>W0V5N4_9BURK</name>
<protein>
    <recommendedName>
        <fullName evidence="5">Protein kinase domain-containing protein</fullName>
    </recommendedName>
</protein>
<sequence length="355" mass="38094">MLTAGAIITLQLGHYRLREQIAGSAYGVIWRASGPRGSRDVALKLINQQQMALALPRQRERWVTSANNEIAFLQSLEPWDERHIVRLLDSGQHQGLPVLALELMSSDLARHIAAGAAAGAGHAPPLVDILDWTGQINQALAKVHQYGWSYLDLKPANVLFDPLLGSVKLTDFGTNRLAGEAQAQTYAGTASWQAPEQFFPAADGSYGGGRRSDYFSLGALFYFLVTGGVPLRFCSDCGQAYREHHVGGAAMLRRRAGGAIPATLHPAEEALFARGFGQDGEACAQAALKLLRALLAPLPENRPGHAIQISRMLAAIRGGLTAPRAVPMNQLLHGVGRPAAQNGWPLLAQAIAQTL</sequence>
<proteinExistence type="predicted"/>
<keyword evidence="7" id="KW-1185">Reference proteome</keyword>
<dbReference type="PANTHER" id="PTHR43289">
    <property type="entry name" value="MITOGEN-ACTIVATED PROTEIN KINASE KINASE KINASE 20-RELATED"/>
    <property type="match status" value="1"/>
</dbReference>
<reference evidence="6 7" key="1">
    <citation type="journal article" date="2015" name="Genome Announc.">
        <title>Genome Sequence of Mushroom Soft-Rot Pathogen Janthinobacterium agaricidamnosum.</title>
        <authorList>
            <person name="Graupner K."/>
            <person name="Lackner G."/>
            <person name="Hertweck C."/>
        </authorList>
    </citation>
    <scope>NUCLEOTIDE SEQUENCE [LARGE SCALE GENOMIC DNA]</scope>
    <source>
        <strain evidence="7">NBRC 102515 / DSM 9628</strain>
    </source>
</reference>
<organism evidence="6 7">
    <name type="scientific">Janthinobacterium agaricidamnosum NBRC 102515 = DSM 9628</name>
    <dbReference type="NCBI Taxonomy" id="1349767"/>
    <lineage>
        <taxon>Bacteria</taxon>
        <taxon>Pseudomonadati</taxon>
        <taxon>Pseudomonadota</taxon>
        <taxon>Betaproteobacteria</taxon>
        <taxon>Burkholderiales</taxon>
        <taxon>Oxalobacteraceae</taxon>
        <taxon>Janthinobacterium</taxon>
    </lineage>
</organism>
<dbReference type="GO" id="GO:0004674">
    <property type="term" value="F:protein serine/threonine kinase activity"/>
    <property type="evidence" value="ECO:0007669"/>
    <property type="project" value="TreeGrafter"/>
</dbReference>
<dbReference type="GO" id="GO:0005524">
    <property type="term" value="F:ATP binding"/>
    <property type="evidence" value="ECO:0007669"/>
    <property type="project" value="UniProtKB-KW"/>
</dbReference>
<dbReference type="STRING" id="1349767.GJA_2027"/>
<dbReference type="Proteomes" id="UP000027604">
    <property type="component" value="Chromosome I"/>
</dbReference>
<feature type="domain" description="Protein kinase" evidence="5">
    <location>
        <begin position="15"/>
        <end position="316"/>
    </location>
</feature>
<evidence type="ECO:0000313" key="7">
    <source>
        <dbReference type="Proteomes" id="UP000027604"/>
    </source>
</evidence>
<dbReference type="SMART" id="SM00220">
    <property type="entry name" value="S_TKc"/>
    <property type="match status" value="1"/>
</dbReference>
<evidence type="ECO:0000256" key="4">
    <source>
        <dbReference type="ARBA" id="ARBA00022840"/>
    </source>
</evidence>
<dbReference type="PROSITE" id="PS50011">
    <property type="entry name" value="PROTEIN_KINASE_DOM"/>
    <property type="match status" value="1"/>
</dbReference>
<dbReference type="EMBL" id="HG322949">
    <property type="protein sequence ID" value="CDG82663.1"/>
    <property type="molecule type" value="Genomic_DNA"/>
</dbReference>
<dbReference type="Pfam" id="PF00069">
    <property type="entry name" value="Pkinase"/>
    <property type="match status" value="1"/>
</dbReference>
<evidence type="ECO:0000259" key="5">
    <source>
        <dbReference type="PROSITE" id="PS50011"/>
    </source>
</evidence>